<dbReference type="GO" id="GO:0017001">
    <property type="term" value="P:antibiotic catabolic process"/>
    <property type="evidence" value="ECO:0007669"/>
    <property type="project" value="InterPro"/>
</dbReference>
<keyword evidence="3 6" id="KW-0378">Hydrolase</keyword>
<evidence type="ECO:0000313" key="7">
    <source>
        <dbReference type="Proteomes" id="UP000565262"/>
    </source>
</evidence>
<accession>A0A839IJP5</accession>
<dbReference type="PROSITE" id="PS00743">
    <property type="entry name" value="BETA_LACTAMASE_B_1"/>
    <property type="match status" value="1"/>
</dbReference>
<evidence type="ECO:0000256" key="4">
    <source>
        <dbReference type="ARBA" id="ARBA00022833"/>
    </source>
</evidence>
<evidence type="ECO:0000256" key="2">
    <source>
        <dbReference type="ARBA" id="ARBA00022723"/>
    </source>
</evidence>
<dbReference type="PANTHER" id="PTHR47619">
    <property type="entry name" value="METALLO-HYDROLASE YYCJ-RELATED"/>
    <property type="match status" value="1"/>
</dbReference>
<dbReference type="PANTHER" id="PTHR47619:SF1">
    <property type="entry name" value="EXODEOXYRIBONUCLEASE WALJ"/>
    <property type="match status" value="1"/>
</dbReference>
<sequence length="257" mass="27907">MRFASLGSGSRGNATLIEKNNTRILIDCGFGVKDTRNRLARLGLELDDLDGILVTHEHGDHIGGVGRVARACGVAVFCTAGTHLTGRLGKVPDLRQISSHRKFAIKDLEIEPVPVPHDAKEPVQYIVGDGALRLGVLTDLGSITHHIRHCYQKCDGLVIEANHDPVMLQNGPYPLKLKRRVAGNWGHLSNGQAAHLLAELNHPGLQHIIAAHISDKNNTHELACQSLAEVLSCSTDEIPSIDQEEGLDWFSLHPATV</sequence>
<dbReference type="AlphaFoldDB" id="A0A839IJP5"/>
<dbReference type="InterPro" id="IPR001279">
    <property type="entry name" value="Metallo-B-lactamas"/>
</dbReference>
<organism evidence="6 7">
    <name type="scientific">Oceanospirillum sediminis</name>
    <dbReference type="NCBI Taxonomy" id="2760088"/>
    <lineage>
        <taxon>Bacteria</taxon>
        <taxon>Pseudomonadati</taxon>
        <taxon>Pseudomonadota</taxon>
        <taxon>Gammaproteobacteria</taxon>
        <taxon>Oceanospirillales</taxon>
        <taxon>Oceanospirillaceae</taxon>
        <taxon>Oceanospirillum</taxon>
    </lineage>
</organism>
<dbReference type="Pfam" id="PF12706">
    <property type="entry name" value="Lactamase_B_2"/>
    <property type="match status" value="1"/>
</dbReference>
<evidence type="ECO:0000259" key="5">
    <source>
        <dbReference type="SMART" id="SM00849"/>
    </source>
</evidence>
<dbReference type="Gene3D" id="3.60.15.10">
    <property type="entry name" value="Ribonuclease Z/Hydroxyacylglutathione hydrolase-like"/>
    <property type="match status" value="1"/>
</dbReference>
<name>A0A839IJP5_9GAMM</name>
<dbReference type="GO" id="GO:0008800">
    <property type="term" value="F:beta-lactamase activity"/>
    <property type="evidence" value="ECO:0007669"/>
    <property type="project" value="InterPro"/>
</dbReference>
<gene>
    <name evidence="6" type="ORF">H4O21_02925</name>
</gene>
<evidence type="ECO:0000313" key="6">
    <source>
        <dbReference type="EMBL" id="MBB1485563.1"/>
    </source>
</evidence>
<evidence type="ECO:0000256" key="3">
    <source>
        <dbReference type="ARBA" id="ARBA00022801"/>
    </source>
</evidence>
<comment type="cofactor">
    <cofactor evidence="1">
        <name>Zn(2+)</name>
        <dbReference type="ChEBI" id="CHEBI:29105"/>
    </cofactor>
</comment>
<dbReference type="GO" id="GO:0008270">
    <property type="term" value="F:zinc ion binding"/>
    <property type="evidence" value="ECO:0007669"/>
    <property type="project" value="InterPro"/>
</dbReference>
<keyword evidence="4" id="KW-0862">Zinc</keyword>
<dbReference type="EMBL" id="JACJFM010000002">
    <property type="protein sequence ID" value="MBB1485563.1"/>
    <property type="molecule type" value="Genomic_DNA"/>
</dbReference>
<reference evidence="6 7" key="1">
    <citation type="submission" date="2020-08" db="EMBL/GenBank/DDBJ databases">
        <title>Oceanospirillum sp. nov. isolated from marine sediment.</title>
        <authorList>
            <person name="Ji X."/>
        </authorList>
    </citation>
    <scope>NUCLEOTIDE SEQUENCE [LARGE SCALE GENOMIC DNA]</scope>
    <source>
        <strain evidence="6 7">D5</strain>
    </source>
</reference>
<dbReference type="InterPro" id="IPR001018">
    <property type="entry name" value="Beta-lactamase_class-B_CS"/>
</dbReference>
<keyword evidence="7" id="KW-1185">Reference proteome</keyword>
<evidence type="ECO:0000256" key="1">
    <source>
        <dbReference type="ARBA" id="ARBA00001947"/>
    </source>
</evidence>
<dbReference type="SMART" id="SM00849">
    <property type="entry name" value="Lactamase_B"/>
    <property type="match status" value="1"/>
</dbReference>
<keyword evidence="2" id="KW-0479">Metal-binding</keyword>
<feature type="domain" description="Metallo-beta-lactamase" evidence="5">
    <location>
        <begin position="11"/>
        <end position="187"/>
    </location>
</feature>
<dbReference type="InterPro" id="IPR052533">
    <property type="entry name" value="WalJ/YycJ-like"/>
</dbReference>
<protein>
    <submittedName>
        <fullName evidence="6">MBL fold metallo-hydrolase</fullName>
    </submittedName>
</protein>
<comment type="caution">
    <text evidence="6">The sequence shown here is derived from an EMBL/GenBank/DDBJ whole genome shotgun (WGS) entry which is preliminary data.</text>
</comment>
<dbReference type="InterPro" id="IPR036866">
    <property type="entry name" value="RibonucZ/Hydroxyglut_hydro"/>
</dbReference>
<dbReference type="SUPFAM" id="SSF56281">
    <property type="entry name" value="Metallo-hydrolase/oxidoreductase"/>
    <property type="match status" value="1"/>
</dbReference>
<dbReference type="Proteomes" id="UP000565262">
    <property type="component" value="Unassembled WGS sequence"/>
</dbReference>
<proteinExistence type="predicted"/>